<comment type="caution">
    <text evidence="1">The sequence shown here is derived from an EMBL/GenBank/DDBJ whole genome shotgun (WGS) entry which is preliminary data.</text>
</comment>
<evidence type="ECO:0000313" key="2">
    <source>
        <dbReference type="Proteomes" id="UP000447434"/>
    </source>
</evidence>
<sequence>MMLASAKIDLPIQTKGIGLVLSVPDTRQGQDQNYVQALFFGDLSGGQGTPL</sequence>
<keyword evidence="2" id="KW-1185">Reference proteome</keyword>
<proteinExistence type="predicted"/>
<gene>
    <name evidence="1" type="ORF">Lalb_Chr00c29g0408301</name>
</gene>
<dbReference type="EMBL" id="WOCE01000054">
    <property type="protein sequence ID" value="KAE9584265.1"/>
    <property type="molecule type" value="Genomic_DNA"/>
</dbReference>
<accession>A0A6A4MVQ5</accession>
<geneLocation type="mitochondrion" evidence="1"/>
<dbReference type="Proteomes" id="UP000447434">
    <property type="component" value="Unassembled WGS sequence"/>
</dbReference>
<evidence type="ECO:0000313" key="1">
    <source>
        <dbReference type="EMBL" id="KAE9584265.1"/>
    </source>
</evidence>
<protein>
    <submittedName>
        <fullName evidence="1">Uncharacterized protein</fullName>
    </submittedName>
</protein>
<dbReference type="AlphaFoldDB" id="A0A6A4MVQ5"/>
<reference evidence="2" key="1">
    <citation type="journal article" date="2020" name="Nat. Commun.">
        <title>Genome sequence of the cluster root forming white lupin.</title>
        <authorList>
            <person name="Hufnagel B."/>
            <person name="Marques A."/>
            <person name="Soriano A."/>
            <person name="Marques L."/>
            <person name="Divol F."/>
            <person name="Doumas P."/>
            <person name="Sallet E."/>
            <person name="Mancinotti D."/>
            <person name="Carrere S."/>
            <person name="Marande W."/>
            <person name="Arribat S."/>
            <person name="Keller J."/>
            <person name="Huneau C."/>
            <person name="Blein T."/>
            <person name="Aime D."/>
            <person name="Laguerre M."/>
            <person name="Taylor J."/>
            <person name="Schubert V."/>
            <person name="Nelson M."/>
            <person name="Geu-Flores F."/>
            <person name="Crespi M."/>
            <person name="Gallardo-Guerrero K."/>
            <person name="Delaux P.-M."/>
            <person name="Salse J."/>
            <person name="Berges H."/>
            <person name="Guyot R."/>
            <person name="Gouzy J."/>
            <person name="Peret B."/>
        </authorList>
    </citation>
    <scope>NUCLEOTIDE SEQUENCE [LARGE SCALE GENOMIC DNA]</scope>
    <source>
        <strain evidence="2">cv. Amiga</strain>
    </source>
</reference>
<keyword evidence="1" id="KW-0496">Mitochondrion</keyword>
<organism evidence="1 2">
    <name type="scientific">Lupinus albus</name>
    <name type="common">White lupine</name>
    <name type="synonym">Lupinus termis</name>
    <dbReference type="NCBI Taxonomy" id="3870"/>
    <lineage>
        <taxon>Eukaryota</taxon>
        <taxon>Viridiplantae</taxon>
        <taxon>Streptophyta</taxon>
        <taxon>Embryophyta</taxon>
        <taxon>Tracheophyta</taxon>
        <taxon>Spermatophyta</taxon>
        <taxon>Magnoliopsida</taxon>
        <taxon>eudicotyledons</taxon>
        <taxon>Gunneridae</taxon>
        <taxon>Pentapetalae</taxon>
        <taxon>rosids</taxon>
        <taxon>fabids</taxon>
        <taxon>Fabales</taxon>
        <taxon>Fabaceae</taxon>
        <taxon>Papilionoideae</taxon>
        <taxon>50 kb inversion clade</taxon>
        <taxon>genistoids sensu lato</taxon>
        <taxon>core genistoids</taxon>
        <taxon>Genisteae</taxon>
        <taxon>Lupinus</taxon>
    </lineage>
</organism>
<name>A0A6A4MVQ5_LUPAL</name>